<evidence type="ECO:0000256" key="5">
    <source>
        <dbReference type="ARBA" id="ARBA00022679"/>
    </source>
</evidence>
<keyword evidence="8 11" id="KW-0418">Kinase</keyword>
<evidence type="ECO:0000313" key="12">
    <source>
        <dbReference type="Proteomes" id="UP001164286"/>
    </source>
</evidence>
<dbReference type="InterPro" id="IPR039430">
    <property type="entry name" value="Thymidylate_kin-like_dom"/>
</dbReference>
<dbReference type="AlphaFoldDB" id="A0AA38LY45"/>
<comment type="similarity">
    <text evidence="2">Belongs to the thymidylate kinase family.</text>
</comment>
<evidence type="ECO:0000259" key="10">
    <source>
        <dbReference type="Pfam" id="PF02223"/>
    </source>
</evidence>
<organism evidence="11 12">
    <name type="scientific">Dioszegia hungarica</name>
    <dbReference type="NCBI Taxonomy" id="4972"/>
    <lineage>
        <taxon>Eukaryota</taxon>
        <taxon>Fungi</taxon>
        <taxon>Dikarya</taxon>
        <taxon>Basidiomycota</taxon>
        <taxon>Agaricomycotina</taxon>
        <taxon>Tremellomycetes</taxon>
        <taxon>Tremellales</taxon>
        <taxon>Bulleribasidiaceae</taxon>
        <taxon>Dioszegia</taxon>
    </lineage>
</organism>
<dbReference type="EC" id="2.7.4.9" evidence="3"/>
<evidence type="ECO:0000256" key="9">
    <source>
        <dbReference type="ARBA" id="ARBA00022840"/>
    </source>
</evidence>
<evidence type="ECO:0000256" key="2">
    <source>
        <dbReference type="ARBA" id="ARBA00009776"/>
    </source>
</evidence>
<dbReference type="PANTHER" id="PTHR10344:SF1">
    <property type="entry name" value="THYMIDYLATE KINASE"/>
    <property type="match status" value="1"/>
</dbReference>
<dbReference type="GO" id="GO:0005829">
    <property type="term" value="C:cytosol"/>
    <property type="evidence" value="ECO:0007669"/>
    <property type="project" value="TreeGrafter"/>
</dbReference>
<sequence length="207" mass="23477">MRGKFIVLEGLDRSGKSTQVDRLIQRLEQDGPARLQKFPDRTTSIGKMIDAYLQSKTEMDDRAIHLLFSANRWECSKRIREDIAKGITVVADRYAFSGIAFSAAKGLPFDYCLAPDEGLPLPDVVINLSLSPEDAAKRGQYGEEKYETLDMQERTRAQFKLVAREMERRHPGRWKDVDAAGSVEEVGERIRQVVGVEVDTELGQLWM</sequence>
<dbReference type="InterPro" id="IPR027417">
    <property type="entry name" value="P-loop_NTPase"/>
</dbReference>
<comment type="pathway">
    <text evidence="1">Pyrimidine metabolism; dTTP biosynthesis.</text>
</comment>
<dbReference type="CDD" id="cd01672">
    <property type="entry name" value="TMPK"/>
    <property type="match status" value="1"/>
</dbReference>
<evidence type="ECO:0000256" key="7">
    <source>
        <dbReference type="ARBA" id="ARBA00022741"/>
    </source>
</evidence>
<keyword evidence="7" id="KW-0547">Nucleotide-binding</keyword>
<dbReference type="Pfam" id="PF02223">
    <property type="entry name" value="Thymidylate_kin"/>
    <property type="match status" value="1"/>
</dbReference>
<keyword evidence="6" id="KW-0545">Nucleotide biosynthesis</keyword>
<reference evidence="11" key="1">
    <citation type="journal article" date="2022" name="G3 (Bethesda)">
        <title>High quality genome of the basidiomycete yeast Dioszegia hungarica PDD-24b-2 isolated from cloud water.</title>
        <authorList>
            <person name="Jarrige D."/>
            <person name="Haridas S."/>
            <person name="Bleykasten-Grosshans C."/>
            <person name="Joly M."/>
            <person name="Nadalig T."/>
            <person name="Sancelme M."/>
            <person name="Vuilleumier S."/>
            <person name="Grigoriev I.V."/>
            <person name="Amato P."/>
            <person name="Bringel F."/>
        </authorList>
    </citation>
    <scope>NUCLEOTIDE SEQUENCE</scope>
    <source>
        <strain evidence="11">PDD-24b-2</strain>
    </source>
</reference>
<evidence type="ECO:0000256" key="4">
    <source>
        <dbReference type="ARBA" id="ARBA00017144"/>
    </source>
</evidence>
<proteinExistence type="inferred from homology"/>
<dbReference type="InterPro" id="IPR018094">
    <property type="entry name" value="Thymidylate_kinase"/>
</dbReference>
<dbReference type="GO" id="GO:0006235">
    <property type="term" value="P:dTTP biosynthetic process"/>
    <property type="evidence" value="ECO:0007669"/>
    <property type="project" value="TreeGrafter"/>
</dbReference>
<dbReference type="EMBL" id="JAKWFO010000001">
    <property type="protein sequence ID" value="KAI9639373.1"/>
    <property type="molecule type" value="Genomic_DNA"/>
</dbReference>
<protein>
    <recommendedName>
        <fullName evidence="4">Thymidylate kinase</fullName>
        <ecNumber evidence="3">2.7.4.9</ecNumber>
    </recommendedName>
</protein>
<dbReference type="Gene3D" id="3.40.50.300">
    <property type="entry name" value="P-loop containing nucleotide triphosphate hydrolases"/>
    <property type="match status" value="1"/>
</dbReference>
<evidence type="ECO:0000256" key="1">
    <source>
        <dbReference type="ARBA" id="ARBA00004992"/>
    </source>
</evidence>
<feature type="domain" description="Thymidylate kinase-like" evidence="10">
    <location>
        <begin position="8"/>
        <end position="190"/>
    </location>
</feature>
<gene>
    <name evidence="11" type="ORF">MKK02DRAFT_19181</name>
</gene>
<dbReference type="GO" id="GO:0004798">
    <property type="term" value="F:dTMP kinase activity"/>
    <property type="evidence" value="ECO:0007669"/>
    <property type="project" value="UniProtKB-EC"/>
</dbReference>
<comment type="caution">
    <text evidence="11">The sequence shown here is derived from an EMBL/GenBank/DDBJ whole genome shotgun (WGS) entry which is preliminary data.</text>
</comment>
<dbReference type="GeneID" id="77725250"/>
<dbReference type="GO" id="GO:0004550">
    <property type="term" value="F:nucleoside diphosphate kinase activity"/>
    <property type="evidence" value="ECO:0007669"/>
    <property type="project" value="TreeGrafter"/>
</dbReference>
<dbReference type="GO" id="GO:0005634">
    <property type="term" value="C:nucleus"/>
    <property type="evidence" value="ECO:0007669"/>
    <property type="project" value="TreeGrafter"/>
</dbReference>
<dbReference type="Proteomes" id="UP001164286">
    <property type="component" value="Unassembled WGS sequence"/>
</dbReference>
<dbReference type="FunFam" id="3.40.50.300:FF:000679">
    <property type="entry name" value="Thymidylate kinase"/>
    <property type="match status" value="1"/>
</dbReference>
<dbReference type="NCBIfam" id="TIGR00041">
    <property type="entry name" value="DTMP_kinase"/>
    <property type="match status" value="1"/>
</dbReference>
<evidence type="ECO:0000313" key="11">
    <source>
        <dbReference type="EMBL" id="KAI9639373.1"/>
    </source>
</evidence>
<dbReference type="RefSeq" id="XP_052949150.1">
    <property type="nucleotide sequence ID" value="XM_053086049.1"/>
</dbReference>
<keyword evidence="12" id="KW-1185">Reference proteome</keyword>
<dbReference type="GO" id="GO:0005524">
    <property type="term" value="F:ATP binding"/>
    <property type="evidence" value="ECO:0007669"/>
    <property type="project" value="UniProtKB-KW"/>
</dbReference>
<name>A0AA38LY45_9TREE</name>
<evidence type="ECO:0000256" key="6">
    <source>
        <dbReference type="ARBA" id="ARBA00022727"/>
    </source>
</evidence>
<dbReference type="GO" id="GO:0006227">
    <property type="term" value="P:dUDP biosynthetic process"/>
    <property type="evidence" value="ECO:0007669"/>
    <property type="project" value="TreeGrafter"/>
</dbReference>
<dbReference type="PANTHER" id="PTHR10344">
    <property type="entry name" value="THYMIDYLATE KINASE"/>
    <property type="match status" value="1"/>
</dbReference>
<accession>A0AA38LY45</accession>
<evidence type="ECO:0000256" key="3">
    <source>
        <dbReference type="ARBA" id="ARBA00012980"/>
    </source>
</evidence>
<keyword evidence="5" id="KW-0808">Transferase</keyword>
<keyword evidence="9" id="KW-0067">ATP-binding</keyword>
<dbReference type="GO" id="GO:0006233">
    <property type="term" value="P:dTDP biosynthetic process"/>
    <property type="evidence" value="ECO:0007669"/>
    <property type="project" value="InterPro"/>
</dbReference>
<dbReference type="HAMAP" id="MF_00165">
    <property type="entry name" value="Thymidylate_kinase"/>
    <property type="match status" value="1"/>
</dbReference>
<dbReference type="SUPFAM" id="SSF52540">
    <property type="entry name" value="P-loop containing nucleoside triphosphate hydrolases"/>
    <property type="match status" value="1"/>
</dbReference>
<evidence type="ECO:0000256" key="8">
    <source>
        <dbReference type="ARBA" id="ARBA00022777"/>
    </source>
</evidence>